<keyword evidence="2" id="KW-0812">Transmembrane</keyword>
<gene>
    <name evidence="3" type="ORF">Pla144_18570</name>
</gene>
<comment type="caution">
    <text evidence="3">The sequence shown here is derived from an EMBL/GenBank/DDBJ whole genome shotgun (WGS) entry which is preliminary data.</text>
</comment>
<accession>A0A5C6D033</accession>
<keyword evidence="2" id="KW-0472">Membrane</keyword>
<feature type="compositionally biased region" description="Basic residues" evidence="1">
    <location>
        <begin position="24"/>
        <end position="40"/>
    </location>
</feature>
<keyword evidence="2" id="KW-1133">Transmembrane helix</keyword>
<dbReference type="Proteomes" id="UP000318437">
    <property type="component" value="Unassembled WGS sequence"/>
</dbReference>
<evidence type="ECO:0000313" key="4">
    <source>
        <dbReference type="Proteomes" id="UP000318437"/>
    </source>
</evidence>
<name>A0A5C6D033_9BACT</name>
<proteinExistence type="predicted"/>
<dbReference type="AlphaFoldDB" id="A0A5C6D033"/>
<evidence type="ECO:0000256" key="2">
    <source>
        <dbReference type="SAM" id="Phobius"/>
    </source>
</evidence>
<feature type="transmembrane region" description="Helical" evidence="2">
    <location>
        <begin position="54"/>
        <end position="77"/>
    </location>
</feature>
<organism evidence="3 4">
    <name type="scientific">Bythopirellula polymerisocia</name>
    <dbReference type="NCBI Taxonomy" id="2528003"/>
    <lineage>
        <taxon>Bacteria</taxon>
        <taxon>Pseudomonadati</taxon>
        <taxon>Planctomycetota</taxon>
        <taxon>Planctomycetia</taxon>
        <taxon>Pirellulales</taxon>
        <taxon>Lacipirellulaceae</taxon>
        <taxon>Bythopirellula</taxon>
    </lineage>
</organism>
<sequence>MILRQYAAFLQHCEIPETFPMSTKKSKPPRKPKPSKKLRYRAPSESKASEAITVAWTVSITTLFGCNLAVLAIHYWLKADPQAQSLAMLKELLLFAGAIVGVVSLVLLPAVYRLRSVSPPTGLAVFGACLAAAPLLTLFLRSLQ</sequence>
<evidence type="ECO:0000256" key="1">
    <source>
        <dbReference type="SAM" id="MobiDB-lite"/>
    </source>
</evidence>
<reference evidence="3 4" key="1">
    <citation type="submission" date="2019-02" db="EMBL/GenBank/DDBJ databases">
        <title>Deep-cultivation of Planctomycetes and their phenomic and genomic characterization uncovers novel biology.</title>
        <authorList>
            <person name="Wiegand S."/>
            <person name="Jogler M."/>
            <person name="Boedeker C."/>
            <person name="Pinto D."/>
            <person name="Vollmers J."/>
            <person name="Rivas-Marin E."/>
            <person name="Kohn T."/>
            <person name="Peeters S.H."/>
            <person name="Heuer A."/>
            <person name="Rast P."/>
            <person name="Oberbeckmann S."/>
            <person name="Bunk B."/>
            <person name="Jeske O."/>
            <person name="Meyerdierks A."/>
            <person name="Storesund J.E."/>
            <person name="Kallscheuer N."/>
            <person name="Luecker S."/>
            <person name="Lage O.M."/>
            <person name="Pohl T."/>
            <person name="Merkel B.J."/>
            <person name="Hornburger P."/>
            <person name="Mueller R.-W."/>
            <person name="Bruemmer F."/>
            <person name="Labrenz M."/>
            <person name="Spormann A.M."/>
            <person name="Op Den Camp H."/>
            <person name="Overmann J."/>
            <person name="Amann R."/>
            <person name="Jetten M.S.M."/>
            <person name="Mascher T."/>
            <person name="Medema M.H."/>
            <person name="Devos D.P."/>
            <person name="Kaster A.-K."/>
            <person name="Ovreas L."/>
            <person name="Rohde M."/>
            <person name="Galperin M.Y."/>
            <person name="Jogler C."/>
        </authorList>
    </citation>
    <scope>NUCLEOTIDE SEQUENCE [LARGE SCALE GENOMIC DNA]</scope>
    <source>
        <strain evidence="3 4">Pla144</strain>
    </source>
</reference>
<feature type="region of interest" description="Disordered" evidence="1">
    <location>
        <begin position="20"/>
        <end position="45"/>
    </location>
</feature>
<feature type="transmembrane region" description="Helical" evidence="2">
    <location>
        <begin position="123"/>
        <end position="140"/>
    </location>
</feature>
<feature type="transmembrane region" description="Helical" evidence="2">
    <location>
        <begin position="89"/>
        <end position="111"/>
    </location>
</feature>
<dbReference type="EMBL" id="SJPS01000002">
    <property type="protein sequence ID" value="TWU28566.1"/>
    <property type="molecule type" value="Genomic_DNA"/>
</dbReference>
<protein>
    <submittedName>
        <fullName evidence="3">Uncharacterized protein</fullName>
    </submittedName>
</protein>
<evidence type="ECO:0000313" key="3">
    <source>
        <dbReference type="EMBL" id="TWU28566.1"/>
    </source>
</evidence>
<keyword evidence="4" id="KW-1185">Reference proteome</keyword>